<dbReference type="Proteomes" id="UP000000578">
    <property type="component" value="Chromosome"/>
</dbReference>
<dbReference type="BioCyc" id="NEQU228908:GJB6-267-MONOMER"/>
<feature type="transmembrane region" description="Helical" evidence="1">
    <location>
        <begin position="51"/>
        <end position="71"/>
    </location>
</feature>
<proteinExistence type="predicted"/>
<dbReference type="KEGG" id="neq:NEQ250"/>
<sequence>MAVKYDALDTIKLLDTIGFFDVIVPFILAVIITYMFLDITYPSLEQKVKRVIAFAVGFIFVSSKSLVLRLFNIGPKIIYLLVVLFFGIVILEISKVYQTMQKIDVDDKWKEIFEWVKLGFITIIALVIFAIFFIGGGEQTSFKIDENILAFLAVLLPIGVMVGILYIATK</sequence>
<feature type="transmembrane region" description="Helical" evidence="1">
    <location>
        <begin position="148"/>
        <end position="168"/>
    </location>
</feature>
<keyword evidence="3" id="KW-1185">Reference proteome</keyword>
<reference evidence="2 3" key="1">
    <citation type="journal article" date="2003" name="Proc. Natl. Acad. Sci. U.S.A.">
        <title>The genome of Nanoarchaeum equitans: insights into early archaeal evolution and derived parasitism.</title>
        <authorList>
            <person name="Waters E."/>
            <person name="Hohn M.J."/>
            <person name="Ahel I."/>
            <person name="Graham D.E."/>
            <person name="Adams M.D."/>
            <person name="Barnstead M."/>
            <person name="Beeson K.Y."/>
            <person name="Bibbs L."/>
            <person name="Bolanos R."/>
            <person name="Keller M."/>
            <person name="Kretz K."/>
            <person name="Lin X."/>
            <person name="Mathur E."/>
            <person name="Ni J."/>
            <person name="Podar M."/>
            <person name="Richardson T."/>
            <person name="Sutton G.G."/>
            <person name="Simon M."/>
            <person name="Soll D."/>
            <person name="Stetter K.O."/>
            <person name="Short J.M."/>
            <person name="Noordewier M."/>
        </authorList>
    </citation>
    <scope>NUCLEOTIDE SEQUENCE [LARGE SCALE GENOMIC DNA]</scope>
    <source>
        <strain evidence="2 3">Kin4-M</strain>
    </source>
</reference>
<keyword evidence="1" id="KW-0472">Membrane</keyword>
<name>Q74NF4_NANEQ</name>
<gene>
    <name evidence="2" type="ordered locus">NEQ250</name>
</gene>
<feature type="transmembrane region" description="Helical" evidence="1">
    <location>
        <begin position="115"/>
        <end position="136"/>
    </location>
</feature>
<evidence type="ECO:0000313" key="3">
    <source>
        <dbReference type="Proteomes" id="UP000000578"/>
    </source>
</evidence>
<keyword evidence="1" id="KW-1133">Transmembrane helix</keyword>
<evidence type="ECO:0000313" key="2">
    <source>
        <dbReference type="EMBL" id="AAR39103.1"/>
    </source>
</evidence>
<accession>Q74NF4</accession>
<evidence type="ECO:0000256" key="1">
    <source>
        <dbReference type="SAM" id="Phobius"/>
    </source>
</evidence>
<organism evidence="2 3">
    <name type="scientific">Nanoarchaeum equitans (strain Kin4-M)</name>
    <dbReference type="NCBI Taxonomy" id="228908"/>
    <lineage>
        <taxon>Archaea</taxon>
        <taxon>Nanobdellota</taxon>
        <taxon>Candidatus Nanoarchaeia</taxon>
        <taxon>Nanoarchaeales</taxon>
        <taxon>Nanoarchaeaceae</taxon>
        <taxon>Nanoarchaeum</taxon>
    </lineage>
</organism>
<feature type="transmembrane region" description="Helical" evidence="1">
    <location>
        <begin position="77"/>
        <end position="94"/>
    </location>
</feature>
<dbReference type="EnsemblBacteria" id="AAR39103">
    <property type="protein sequence ID" value="AAR39103"/>
    <property type="gene ID" value="NEQ250"/>
</dbReference>
<dbReference type="AlphaFoldDB" id="Q74NF4"/>
<dbReference type="HOGENOM" id="CLU_1567187_0_0_2"/>
<keyword evidence="1" id="KW-0812">Transmembrane</keyword>
<dbReference type="STRING" id="228908.NEQ250"/>
<protein>
    <submittedName>
        <fullName evidence="2">NEQ250</fullName>
    </submittedName>
</protein>
<feature type="transmembrane region" description="Helical" evidence="1">
    <location>
        <begin position="17"/>
        <end position="39"/>
    </location>
</feature>
<dbReference type="EMBL" id="AE017199">
    <property type="protein sequence ID" value="AAR39103.1"/>
    <property type="molecule type" value="Genomic_DNA"/>
</dbReference>